<evidence type="ECO:0000256" key="1">
    <source>
        <dbReference type="ARBA" id="ARBA00004651"/>
    </source>
</evidence>
<dbReference type="SUPFAM" id="SSF161098">
    <property type="entry name" value="MetI-like"/>
    <property type="match status" value="1"/>
</dbReference>
<keyword evidence="3" id="KW-1003">Cell membrane</keyword>
<dbReference type="GO" id="GO:0055085">
    <property type="term" value="P:transmembrane transport"/>
    <property type="evidence" value="ECO:0007669"/>
    <property type="project" value="InterPro"/>
</dbReference>
<comment type="subcellular location">
    <subcellularLocation>
        <location evidence="1 7">Cell membrane</location>
        <topology evidence="1 7">Multi-pass membrane protein</topology>
    </subcellularLocation>
</comment>
<organism evidence="9 10">
    <name type="scientific">Paenibacillus hemerocallicola</name>
    <dbReference type="NCBI Taxonomy" id="1172614"/>
    <lineage>
        <taxon>Bacteria</taxon>
        <taxon>Bacillati</taxon>
        <taxon>Bacillota</taxon>
        <taxon>Bacilli</taxon>
        <taxon>Bacillales</taxon>
        <taxon>Paenibacillaceae</taxon>
        <taxon>Paenibacillus</taxon>
    </lineage>
</organism>
<comment type="caution">
    <text evidence="9">The sequence shown here is derived from an EMBL/GenBank/DDBJ whole genome shotgun (WGS) entry which is preliminary data.</text>
</comment>
<dbReference type="PANTHER" id="PTHR43227:SF11">
    <property type="entry name" value="BLL4140 PROTEIN"/>
    <property type="match status" value="1"/>
</dbReference>
<dbReference type="InterPro" id="IPR050809">
    <property type="entry name" value="UgpAE/MalFG_permease"/>
</dbReference>
<evidence type="ECO:0000313" key="10">
    <source>
        <dbReference type="Proteomes" id="UP000307943"/>
    </source>
</evidence>
<feature type="transmembrane region" description="Helical" evidence="7">
    <location>
        <begin position="221"/>
        <end position="247"/>
    </location>
</feature>
<evidence type="ECO:0000256" key="2">
    <source>
        <dbReference type="ARBA" id="ARBA00022448"/>
    </source>
</evidence>
<protein>
    <submittedName>
        <fullName evidence="9">Sugar ABC transporter permease</fullName>
    </submittedName>
</protein>
<feature type="domain" description="ABC transmembrane type-1" evidence="8">
    <location>
        <begin position="135"/>
        <end position="349"/>
    </location>
</feature>
<dbReference type="PROSITE" id="PS50928">
    <property type="entry name" value="ABC_TM1"/>
    <property type="match status" value="1"/>
</dbReference>
<reference evidence="9 10" key="1">
    <citation type="submission" date="2019-05" db="EMBL/GenBank/DDBJ databases">
        <title>We sequenced the genome of Paenibacillus hemerocallicola KCTC 33185 for further insight into its adaptation and study the phylogeny of Paenibacillus.</title>
        <authorList>
            <person name="Narsing Rao M.P."/>
        </authorList>
    </citation>
    <scope>NUCLEOTIDE SEQUENCE [LARGE SCALE GENOMIC DNA]</scope>
    <source>
        <strain evidence="9 10">KCTC 33185</strain>
    </source>
</reference>
<evidence type="ECO:0000256" key="6">
    <source>
        <dbReference type="ARBA" id="ARBA00023136"/>
    </source>
</evidence>
<dbReference type="RefSeq" id="WP_139607060.1">
    <property type="nucleotide sequence ID" value="NZ_VDCQ01000083.1"/>
</dbReference>
<comment type="similarity">
    <text evidence="7">Belongs to the binding-protein-dependent transport system permease family.</text>
</comment>
<gene>
    <name evidence="9" type="ORF">FE784_35915</name>
</gene>
<dbReference type="CDD" id="cd06261">
    <property type="entry name" value="TM_PBP2"/>
    <property type="match status" value="1"/>
</dbReference>
<dbReference type="AlphaFoldDB" id="A0A5C4SXL6"/>
<proteinExistence type="inferred from homology"/>
<evidence type="ECO:0000256" key="7">
    <source>
        <dbReference type="RuleBase" id="RU363032"/>
    </source>
</evidence>
<evidence type="ECO:0000313" key="9">
    <source>
        <dbReference type="EMBL" id="TNJ60493.1"/>
    </source>
</evidence>
<evidence type="ECO:0000259" key="8">
    <source>
        <dbReference type="PROSITE" id="PS50928"/>
    </source>
</evidence>
<keyword evidence="6 7" id="KW-0472">Membrane</keyword>
<dbReference type="InterPro" id="IPR000515">
    <property type="entry name" value="MetI-like"/>
</dbReference>
<name>A0A5C4SXL6_9BACL</name>
<keyword evidence="4 7" id="KW-0812">Transmembrane</keyword>
<evidence type="ECO:0000256" key="3">
    <source>
        <dbReference type="ARBA" id="ARBA00022475"/>
    </source>
</evidence>
<feature type="transmembrane region" description="Helical" evidence="7">
    <location>
        <begin position="268"/>
        <end position="286"/>
    </location>
</feature>
<keyword evidence="10" id="KW-1185">Reference proteome</keyword>
<dbReference type="InterPro" id="IPR035906">
    <property type="entry name" value="MetI-like_sf"/>
</dbReference>
<dbReference type="EMBL" id="VDCQ01000083">
    <property type="protein sequence ID" value="TNJ60493.1"/>
    <property type="molecule type" value="Genomic_DNA"/>
</dbReference>
<dbReference type="PANTHER" id="PTHR43227">
    <property type="entry name" value="BLL4140 PROTEIN"/>
    <property type="match status" value="1"/>
</dbReference>
<evidence type="ECO:0000256" key="5">
    <source>
        <dbReference type="ARBA" id="ARBA00022989"/>
    </source>
</evidence>
<feature type="transmembrane region" description="Helical" evidence="7">
    <location>
        <begin position="74"/>
        <end position="93"/>
    </location>
</feature>
<evidence type="ECO:0000256" key="4">
    <source>
        <dbReference type="ARBA" id="ARBA00022692"/>
    </source>
</evidence>
<sequence length="362" mass="40773">MAAAYVRTGLDGTAGLTVIQAGFILPAGRSTKRALPKQSPANACEVSFAPTGKALEEERILLRGIGQFILRDRVLIWLIALPGIMHLLVFKYVPLMGNAIAFQDYGIFRGMWNSPWVGWKHFVTMFAYAEFFQILRNTLMLSLYSIVFGFPAPLALALFFNEIRLRWLKKPVQTMLYLPHFLSWIIVGGIFINLLALDGFLNTVLGWFGKGKIDFMTQPEYFRGIVVSINIWKEVGWGMIIYLAALTGINPHLYEAAMVDGASRWRQMWHITLPALIPAIVVLFLLRVGNVLDSNLEQVLVLLNPLVREVGEVIDTYVYRVGLLESQYSFSTAVGMFKSVIGFLLIAILNQLSRRMTGESIY</sequence>
<dbReference type="Pfam" id="PF00528">
    <property type="entry name" value="BPD_transp_1"/>
    <property type="match status" value="1"/>
</dbReference>
<feature type="transmembrane region" description="Helical" evidence="7">
    <location>
        <begin position="328"/>
        <end position="349"/>
    </location>
</feature>
<keyword evidence="2 7" id="KW-0813">Transport</keyword>
<feature type="transmembrane region" description="Helical" evidence="7">
    <location>
        <begin position="181"/>
        <end position="201"/>
    </location>
</feature>
<dbReference type="GO" id="GO:0005886">
    <property type="term" value="C:plasma membrane"/>
    <property type="evidence" value="ECO:0007669"/>
    <property type="project" value="UniProtKB-SubCell"/>
</dbReference>
<feature type="transmembrane region" description="Helical" evidence="7">
    <location>
        <begin position="141"/>
        <end position="160"/>
    </location>
</feature>
<accession>A0A5C4SXL6</accession>
<keyword evidence="5 7" id="KW-1133">Transmembrane helix</keyword>
<dbReference type="OrthoDB" id="9785836at2"/>
<dbReference type="Gene3D" id="1.10.3720.10">
    <property type="entry name" value="MetI-like"/>
    <property type="match status" value="1"/>
</dbReference>
<dbReference type="Proteomes" id="UP000307943">
    <property type="component" value="Unassembled WGS sequence"/>
</dbReference>